<dbReference type="OrthoDB" id="5841748at2759"/>
<keyword evidence="2" id="KW-0472">Membrane</keyword>
<evidence type="ECO:0000259" key="5">
    <source>
        <dbReference type="Pfam" id="PF04389"/>
    </source>
</evidence>
<dbReference type="Gene3D" id="3.50.30.30">
    <property type="match status" value="1"/>
</dbReference>
<dbReference type="SUPFAM" id="SSF53187">
    <property type="entry name" value="Zn-dependent exopeptidases"/>
    <property type="match status" value="1"/>
</dbReference>
<dbReference type="InterPro" id="IPR003137">
    <property type="entry name" value="PA_domain"/>
</dbReference>
<sequence length="787" mass="88953">MTRQYNSIAGGEVEPFLGDVATETNTNDCNMGRRDSVSSHIERMRSNSIKSIRSTIEIVREHVDKKKFALLIFSSFLLYIGFICVFAPRTSLARDLRRIHSSHLTESEIFRIYLNELADKNLAGQHVRNYTSHPHEIGDKETLEYTVSQLRSMGFEPKLEKYYPWVNKYGNTEVHLFNESDIIFSATMLEDCLREDPTTCRKDNARGYHGYSANGTVEAQYIFGNYGTLEDYKRLLDNEIDIEGKIHIIRYGEMCPGLKVKNAELYGASGVIMYSDSYEDGYITQANGFEAYPKGPARHQSSIERASVGFFSDFLGDPTTPNYASKYPYTERLSPSGRLPSIPSVPLSAKEVAPLLSKLNGRGVNMLPGGNIEGFNYFSGPSSEDIKAKIVNDQKYKIVEMTNVVVDIPGIFSEYDVIIGNSRDSWTSGGAGSPNSGSSILLEIARGMKSLLRQGWKPLRPIKLISWDGGAHGNLGSTEYVEDHSQLLKRNALAYLNLESAITGSEFNSQANPLLHEVIRRAAKATQYKGEDNWTLFDEWDKSSGSRIDPIDGISDCSSFQFNMGIPSAQFQFRNNGKTDAVHQLHSSFDSYTWMETFVDKNYQMHNTLAVLVGMTSLMLSEKEPTVFTMGPYFEGILENYNQLHESLLQAFPKDKEVHNLAEKVSKVLSYLRSVSSSFDTEVLALSQLCTQDFPAWQIYKKFKIYIKLTRINRKLKQIDQFFLTQKGLNGRRSMRHSIFAPNKWRGDKVDVLPGLHEAICERDRPSLLLWLKTLQTQCGNLESLLQ</sequence>
<dbReference type="InterPro" id="IPR007365">
    <property type="entry name" value="TFR-like_dimer_dom"/>
</dbReference>
<dbReference type="AlphaFoldDB" id="A0A7H9B3L4"/>
<dbReference type="InterPro" id="IPR046450">
    <property type="entry name" value="PA_dom_sf"/>
</dbReference>
<dbReference type="InterPro" id="IPR007484">
    <property type="entry name" value="Peptidase_M28"/>
</dbReference>
<dbReference type="CDD" id="cd02121">
    <property type="entry name" value="PA_GCPII_like"/>
    <property type="match status" value="1"/>
</dbReference>
<dbReference type="Gene3D" id="3.40.630.10">
    <property type="entry name" value="Zn peptidases"/>
    <property type="match status" value="1"/>
</dbReference>
<dbReference type="Pfam" id="PF04253">
    <property type="entry name" value="TFR_dimer"/>
    <property type="match status" value="1"/>
</dbReference>
<dbReference type="SUPFAM" id="SSF47672">
    <property type="entry name" value="Transferrin receptor-like dimerisation domain"/>
    <property type="match status" value="1"/>
</dbReference>
<name>A0A7H9B3L4_ZYGMR</name>
<comment type="similarity">
    <text evidence="1">Belongs to the peptidase M28 family. M28B subfamily.</text>
</comment>
<keyword evidence="7" id="KW-1185">Reference proteome</keyword>
<dbReference type="GO" id="GO:0004180">
    <property type="term" value="F:carboxypeptidase activity"/>
    <property type="evidence" value="ECO:0007669"/>
    <property type="project" value="TreeGrafter"/>
</dbReference>
<dbReference type="SUPFAM" id="SSF52025">
    <property type="entry name" value="PA domain"/>
    <property type="match status" value="1"/>
</dbReference>
<feature type="transmembrane region" description="Helical" evidence="2">
    <location>
        <begin position="68"/>
        <end position="88"/>
    </location>
</feature>
<evidence type="ECO:0000256" key="2">
    <source>
        <dbReference type="SAM" id="Phobius"/>
    </source>
</evidence>
<feature type="domain" description="PA" evidence="3">
    <location>
        <begin position="232"/>
        <end position="292"/>
    </location>
</feature>
<feature type="domain" description="Transferrin receptor-like dimerisation" evidence="4">
    <location>
        <begin position="664"/>
        <end position="775"/>
    </location>
</feature>
<dbReference type="Pfam" id="PF04389">
    <property type="entry name" value="Peptidase_M28"/>
    <property type="match status" value="1"/>
</dbReference>
<accession>A0A7H9B3L4</accession>
<dbReference type="Pfam" id="PF02225">
    <property type="entry name" value="PA"/>
    <property type="match status" value="1"/>
</dbReference>
<evidence type="ECO:0000313" key="6">
    <source>
        <dbReference type="EMBL" id="QLG73077.1"/>
    </source>
</evidence>
<dbReference type="FunFam" id="3.40.630.10:FF:000101">
    <property type="entry name" value="N-acetylated alpha-linked acidic dipeptidase like 1"/>
    <property type="match status" value="1"/>
</dbReference>
<protein>
    <recommendedName>
        <fullName evidence="8">Transferrin receptor-like dimerisation domain-containing protein</fullName>
    </recommendedName>
</protein>
<proteinExistence type="inferred from homology"/>
<dbReference type="GeneID" id="59236819"/>
<organism evidence="6 7">
    <name type="scientific">Zygotorulaspora mrakii</name>
    <name type="common">Zygosaccharomyces mrakii</name>
    <dbReference type="NCBI Taxonomy" id="42260"/>
    <lineage>
        <taxon>Eukaryota</taxon>
        <taxon>Fungi</taxon>
        <taxon>Dikarya</taxon>
        <taxon>Ascomycota</taxon>
        <taxon>Saccharomycotina</taxon>
        <taxon>Saccharomycetes</taxon>
        <taxon>Saccharomycetales</taxon>
        <taxon>Saccharomycetaceae</taxon>
        <taxon>Zygotorulaspora</taxon>
    </lineage>
</organism>
<feature type="domain" description="Peptidase M28" evidence="5">
    <location>
        <begin position="403"/>
        <end position="592"/>
    </location>
</feature>
<keyword evidence="2" id="KW-0812">Transmembrane</keyword>
<dbReference type="RefSeq" id="XP_037144804.1">
    <property type="nucleotide sequence ID" value="XM_037288909.1"/>
</dbReference>
<reference evidence="6 7" key="1">
    <citation type="submission" date="2020-07" db="EMBL/GenBank/DDBJ databases">
        <title>The yeast mating-type switching endonuclease HO is a domesticated member of an unorthodox homing genetic element family.</title>
        <authorList>
            <person name="Coughlan A.Y."/>
            <person name="Lombardi L."/>
            <person name="Braun-Galleani S."/>
            <person name="Martos A.R."/>
            <person name="Galeote V."/>
            <person name="Bigey F."/>
            <person name="Dequin S."/>
            <person name="Byrne K.P."/>
            <person name="Wolfe K.H."/>
        </authorList>
    </citation>
    <scope>NUCLEOTIDE SEQUENCE [LARGE SCALE GENOMIC DNA]</scope>
    <source>
        <strain evidence="6 7">NRRL Y-6702</strain>
    </source>
</reference>
<evidence type="ECO:0000256" key="1">
    <source>
        <dbReference type="ARBA" id="ARBA00005634"/>
    </source>
</evidence>
<dbReference type="CDD" id="cd03874">
    <property type="entry name" value="M28_PMSA_TfR_like"/>
    <property type="match status" value="1"/>
</dbReference>
<evidence type="ECO:0000313" key="7">
    <source>
        <dbReference type="Proteomes" id="UP000509704"/>
    </source>
</evidence>
<dbReference type="PANTHER" id="PTHR10404">
    <property type="entry name" value="N-ACETYLATED-ALPHA-LINKED ACIDIC DIPEPTIDASE"/>
    <property type="match status" value="1"/>
</dbReference>
<dbReference type="InterPro" id="IPR036757">
    <property type="entry name" value="TFR-like_dimer_dom_sf"/>
</dbReference>
<dbReference type="Proteomes" id="UP000509704">
    <property type="component" value="Chromosome 5"/>
</dbReference>
<evidence type="ECO:0000259" key="3">
    <source>
        <dbReference type="Pfam" id="PF02225"/>
    </source>
</evidence>
<gene>
    <name evidence="6" type="ORF">HG535_0E01610</name>
</gene>
<dbReference type="PANTHER" id="PTHR10404:SF46">
    <property type="entry name" value="VACUOLAR PROTEIN SORTING-ASSOCIATED PROTEIN 70"/>
    <property type="match status" value="1"/>
</dbReference>
<dbReference type="InterPro" id="IPR039373">
    <property type="entry name" value="Peptidase_M28B"/>
</dbReference>
<keyword evidence="2" id="KW-1133">Transmembrane helix</keyword>
<evidence type="ECO:0008006" key="8">
    <source>
        <dbReference type="Google" id="ProtNLM"/>
    </source>
</evidence>
<dbReference type="Gene3D" id="1.20.930.40">
    <property type="entry name" value="Transferrin receptor-like, dimerisation domain"/>
    <property type="match status" value="1"/>
</dbReference>
<dbReference type="KEGG" id="zmk:HG535_0E01610"/>
<dbReference type="EMBL" id="CP058608">
    <property type="protein sequence ID" value="QLG73077.1"/>
    <property type="molecule type" value="Genomic_DNA"/>
</dbReference>
<evidence type="ECO:0000259" key="4">
    <source>
        <dbReference type="Pfam" id="PF04253"/>
    </source>
</evidence>